<protein>
    <recommendedName>
        <fullName evidence="3">HNH endonuclease</fullName>
    </recommendedName>
</protein>
<dbReference type="CDD" id="cd00085">
    <property type="entry name" value="HNHc"/>
    <property type="match status" value="1"/>
</dbReference>
<evidence type="ECO:0000313" key="2">
    <source>
        <dbReference type="Proteomes" id="UP000242656"/>
    </source>
</evidence>
<reference evidence="1 2" key="1">
    <citation type="submission" date="2017-09" db="EMBL/GenBank/DDBJ databases">
        <title>Large-scale bioinformatics analysis of Bacillus genomes uncovers conserved roles of natural products in bacterial physiology.</title>
        <authorList>
            <consortium name="Agbiome Team Llc"/>
            <person name="Bleich R.M."/>
            <person name="Grubbs K.J."/>
            <person name="Santa Maria K.C."/>
            <person name="Allen S.E."/>
            <person name="Farag S."/>
            <person name="Shank E.A."/>
            <person name="Bowers A."/>
        </authorList>
    </citation>
    <scope>NUCLEOTIDE SEQUENCE [LARGE SCALE GENOMIC DNA]</scope>
    <source>
        <strain evidence="1 2">AFS083043</strain>
    </source>
</reference>
<evidence type="ECO:0008006" key="3">
    <source>
        <dbReference type="Google" id="ProtNLM"/>
    </source>
</evidence>
<dbReference type="RefSeq" id="WP_098492103.1">
    <property type="nucleotide sequence ID" value="NZ_NUWN01000083.1"/>
</dbReference>
<name>A0A2B0LUG6_BACCE</name>
<comment type="caution">
    <text evidence="1">The sequence shown here is derived from an EMBL/GenBank/DDBJ whole genome shotgun (WGS) entry which is preliminary data.</text>
</comment>
<dbReference type="Gene3D" id="1.10.30.50">
    <property type="match status" value="1"/>
</dbReference>
<dbReference type="Proteomes" id="UP000242656">
    <property type="component" value="Unassembled WGS sequence"/>
</dbReference>
<dbReference type="AlphaFoldDB" id="A0A2B0LUG6"/>
<sequence>MKKVNRSTIPDSLRINSGKWTADLLAAVQQVGEFSKVSSSLKNNYNQPDVKAALEKMYNGKYCYCEKYLGIDSYEHIEHRKPKALPQFHHLTYERNNLHWCCQKCNMDKKISGMTNTLFSIRQ</sequence>
<gene>
    <name evidence="1" type="ORF">COI93_19085</name>
</gene>
<dbReference type="EMBL" id="NUWN01000083">
    <property type="protein sequence ID" value="PFK32890.1"/>
    <property type="molecule type" value="Genomic_DNA"/>
</dbReference>
<evidence type="ECO:0000313" key="1">
    <source>
        <dbReference type="EMBL" id="PFK32890.1"/>
    </source>
</evidence>
<accession>A0A2B0LUG6</accession>
<dbReference type="InterPro" id="IPR003615">
    <property type="entry name" value="HNH_nuc"/>
</dbReference>
<organism evidence="1 2">
    <name type="scientific">Bacillus cereus</name>
    <dbReference type="NCBI Taxonomy" id="1396"/>
    <lineage>
        <taxon>Bacteria</taxon>
        <taxon>Bacillati</taxon>
        <taxon>Bacillota</taxon>
        <taxon>Bacilli</taxon>
        <taxon>Bacillales</taxon>
        <taxon>Bacillaceae</taxon>
        <taxon>Bacillus</taxon>
        <taxon>Bacillus cereus group</taxon>
    </lineage>
</organism>
<proteinExistence type="predicted"/>